<reference evidence="5" key="2">
    <citation type="submission" date="2021-04" db="EMBL/GenBank/DDBJ databases">
        <authorList>
            <person name="Gilroy R."/>
        </authorList>
    </citation>
    <scope>NUCLEOTIDE SEQUENCE</scope>
    <source>
        <strain evidence="5">ChiHecec3B27-8219</strain>
    </source>
</reference>
<dbReference type="Proteomes" id="UP000824055">
    <property type="component" value="Unassembled WGS sequence"/>
</dbReference>
<reference evidence="5" key="1">
    <citation type="journal article" date="2021" name="PeerJ">
        <title>Extensive microbial diversity within the chicken gut microbiome revealed by metagenomics and culture.</title>
        <authorList>
            <person name="Gilroy R."/>
            <person name="Ravi A."/>
            <person name="Getino M."/>
            <person name="Pursley I."/>
            <person name="Horton D.L."/>
            <person name="Alikhan N.F."/>
            <person name="Baker D."/>
            <person name="Gharbi K."/>
            <person name="Hall N."/>
            <person name="Watson M."/>
            <person name="Adriaenssens E.M."/>
            <person name="Foster-Nyarko E."/>
            <person name="Jarju S."/>
            <person name="Secka A."/>
            <person name="Antonio M."/>
            <person name="Oren A."/>
            <person name="Chaudhuri R.R."/>
            <person name="La Ragione R."/>
            <person name="Hildebrand F."/>
            <person name="Pallen M.J."/>
        </authorList>
    </citation>
    <scope>NUCLEOTIDE SEQUENCE</scope>
    <source>
        <strain evidence="5">ChiHecec3B27-8219</strain>
    </source>
</reference>
<keyword evidence="3" id="KW-0175">Coiled coil</keyword>
<keyword evidence="1 2" id="KW-0238">DNA-binding</keyword>
<dbReference type="InterPro" id="IPR050109">
    <property type="entry name" value="HTH-type_TetR-like_transc_reg"/>
</dbReference>
<sequence>MAELNDYRQELKERILELAMQEFSLRGLRDIKMDDMAHKLRISKRTLYEIYADKESLLLEGLQRHRQKMEQEMERFAQNERRNVVDIVVKFFELQMEVESNVNPQFYADIRKCPRIMEFLENSKREHDDKASAFIGRGIKEGLFRRDVDYKMLTEISHYLLDSVLTHKLYEKYAMKDIMRNFPMILVRGICTDKGITLLDKALERHA</sequence>
<evidence type="ECO:0000313" key="6">
    <source>
        <dbReference type="Proteomes" id="UP000824055"/>
    </source>
</evidence>
<dbReference type="AlphaFoldDB" id="A0A9D2JVK1"/>
<dbReference type="GO" id="GO:0003677">
    <property type="term" value="F:DNA binding"/>
    <property type="evidence" value="ECO:0007669"/>
    <property type="project" value="UniProtKB-UniRule"/>
</dbReference>
<evidence type="ECO:0000256" key="3">
    <source>
        <dbReference type="SAM" id="Coils"/>
    </source>
</evidence>
<dbReference type="SUPFAM" id="SSF48498">
    <property type="entry name" value="Tetracyclin repressor-like, C-terminal domain"/>
    <property type="match status" value="1"/>
</dbReference>
<dbReference type="PANTHER" id="PTHR30328:SF54">
    <property type="entry name" value="HTH-TYPE TRANSCRIPTIONAL REPRESSOR SCO4008"/>
    <property type="match status" value="1"/>
</dbReference>
<dbReference type="InterPro" id="IPR009057">
    <property type="entry name" value="Homeodomain-like_sf"/>
</dbReference>
<feature type="DNA-binding region" description="H-T-H motif" evidence="2">
    <location>
        <begin position="32"/>
        <end position="51"/>
    </location>
</feature>
<feature type="coiled-coil region" evidence="3">
    <location>
        <begin position="52"/>
        <end position="82"/>
    </location>
</feature>
<dbReference type="EMBL" id="DXBE01000028">
    <property type="protein sequence ID" value="HIZ68916.1"/>
    <property type="molecule type" value="Genomic_DNA"/>
</dbReference>
<evidence type="ECO:0000259" key="4">
    <source>
        <dbReference type="PROSITE" id="PS50977"/>
    </source>
</evidence>
<accession>A0A9D2JVK1</accession>
<dbReference type="Gene3D" id="1.10.357.10">
    <property type="entry name" value="Tetracycline Repressor, domain 2"/>
    <property type="match status" value="1"/>
</dbReference>
<feature type="domain" description="HTH tetR-type" evidence="4">
    <location>
        <begin position="9"/>
        <end position="69"/>
    </location>
</feature>
<organism evidence="5 6">
    <name type="scientific">Candidatus Prevotella avicola</name>
    <dbReference type="NCBI Taxonomy" id="2838738"/>
    <lineage>
        <taxon>Bacteria</taxon>
        <taxon>Pseudomonadati</taxon>
        <taxon>Bacteroidota</taxon>
        <taxon>Bacteroidia</taxon>
        <taxon>Bacteroidales</taxon>
        <taxon>Prevotellaceae</taxon>
        <taxon>Prevotella</taxon>
    </lineage>
</organism>
<evidence type="ECO:0000256" key="1">
    <source>
        <dbReference type="ARBA" id="ARBA00023125"/>
    </source>
</evidence>
<evidence type="ECO:0000313" key="5">
    <source>
        <dbReference type="EMBL" id="HIZ68916.1"/>
    </source>
</evidence>
<evidence type="ECO:0000256" key="2">
    <source>
        <dbReference type="PROSITE-ProRule" id="PRU00335"/>
    </source>
</evidence>
<dbReference type="PROSITE" id="PS50977">
    <property type="entry name" value="HTH_TETR_2"/>
    <property type="match status" value="1"/>
</dbReference>
<dbReference type="Pfam" id="PF00440">
    <property type="entry name" value="TetR_N"/>
    <property type="match status" value="1"/>
</dbReference>
<dbReference type="SUPFAM" id="SSF46689">
    <property type="entry name" value="Homeodomain-like"/>
    <property type="match status" value="1"/>
</dbReference>
<proteinExistence type="predicted"/>
<name>A0A9D2JVK1_9BACT</name>
<protein>
    <submittedName>
        <fullName evidence="5">TetR/AcrR family transcriptional regulator</fullName>
    </submittedName>
</protein>
<gene>
    <name evidence="5" type="ORF">H9966_03390</name>
</gene>
<dbReference type="InterPro" id="IPR001647">
    <property type="entry name" value="HTH_TetR"/>
</dbReference>
<dbReference type="PANTHER" id="PTHR30328">
    <property type="entry name" value="TRANSCRIPTIONAL REPRESSOR"/>
    <property type="match status" value="1"/>
</dbReference>
<comment type="caution">
    <text evidence="5">The sequence shown here is derived from an EMBL/GenBank/DDBJ whole genome shotgun (WGS) entry which is preliminary data.</text>
</comment>
<dbReference type="InterPro" id="IPR036271">
    <property type="entry name" value="Tet_transcr_reg_TetR-rel_C_sf"/>
</dbReference>